<dbReference type="Proteomes" id="UP001604277">
    <property type="component" value="Unassembled WGS sequence"/>
</dbReference>
<dbReference type="InterPro" id="IPR050796">
    <property type="entry name" value="SCF_F-box_component"/>
</dbReference>
<dbReference type="Pfam" id="PF00646">
    <property type="entry name" value="F-box"/>
    <property type="match status" value="1"/>
</dbReference>
<dbReference type="PANTHER" id="PTHR31672:SF13">
    <property type="entry name" value="F-BOX PROTEIN CPR30-LIKE"/>
    <property type="match status" value="1"/>
</dbReference>
<accession>A0ABD1PXM7</accession>
<comment type="caution">
    <text evidence="2">The sequence shown here is derived from an EMBL/GenBank/DDBJ whole genome shotgun (WGS) entry which is preliminary data.</text>
</comment>
<dbReference type="SUPFAM" id="SSF81383">
    <property type="entry name" value="F-box domain"/>
    <property type="match status" value="1"/>
</dbReference>
<name>A0ABD1PXM7_9LAMI</name>
<proteinExistence type="predicted"/>
<evidence type="ECO:0000259" key="1">
    <source>
        <dbReference type="PROSITE" id="PS50181"/>
    </source>
</evidence>
<evidence type="ECO:0000313" key="2">
    <source>
        <dbReference type="EMBL" id="KAL2468676.1"/>
    </source>
</evidence>
<sequence length="374" mass="44201">MNPYQSKHVPIELINTILLFLPTKTLVRFLCVCKTWRDLIQNPVFIKNHSWHRANSIDNSYILYAPERPLPNSTFRILCEKKLELFQEIAFPFDSVVSTRLRIVGSFNGLLCLAFMNHYETTIYLYNPSIRKHKMIHFPIHGIPRINQGNFSFGFGYHDQTNDYKVVRTVFLGWEDVVTNKIKYRVEVYSLNTNSCRIIELKILSWGILDVTSGVCVNDSVHWRAIRGNSYEREFIILAFHLEREVFEEISMPNYVIDNPNFSEYIGVFKEKLSVFVFNPLNYNHPPWEQNDLWVMTEYGDESSWTKMYSIRLGATHACNFTKNDQIILEDEEMDVFLCHFETNHIAYLDIKKEYQMNFVSYMDSLVLLDRDMN</sequence>
<dbReference type="PANTHER" id="PTHR31672">
    <property type="entry name" value="BNACNNG10540D PROTEIN"/>
    <property type="match status" value="1"/>
</dbReference>
<dbReference type="InterPro" id="IPR006527">
    <property type="entry name" value="F-box-assoc_dom_typ1"/>
</dbReference>
<keyword evidence="3" id="KW-1185">Reference proteome</keyword>
<dbReference type="AlphaFoldDB" id="A0ABD1PXM7"/>
<evidence type="ECO:0000313" key="3">
    <source>
        <dbReference type="Proteomes" id="UP001604277"/>
    </source>
</evidence>
<organism evidence="2 3">
    <name type="scientific">Forsythia ovata</name>
    <dbReference type="NCBI Taxonomy" id="205694"/>
    <lineage>
        <taxon>Eukaryota</taxon>
        <taxon>Viridiplantae</taxon>
        <taxon>Streptophyta</taxon>
        <taxon>Embryophyta</taxon>
        <taxon>Tracheophyta</taxon>
        <taxon>Spermatophyta</taxon>
        <taxon>Magnoliopsida</taxon>
        <taxon>eudicotyledons</taxon>
        <taxon>Gunneridae</taxon>
        <taxon>Pentapetalae</taxon>
        <taxon>asterids</taxon>
        <taxon>lamiids</taxon>
        <taxon>Lamiales</taxon>
        <taxon>Oleaceae</taxon>
        <taxon>Forsythieae</taxon>
        <taxon>Forsythia</taxon>
    </lineage>
</organism>
<dbReference type="Pfam" id="PF07734">
    <property type="entry name" value="FBA_1"/>
    <property type="match status" value="1"/>
</dbReference>
<dbReference type="InterPro" id="IPR036047">
    <property type="entry name" value="F-box-like_dom_sf"/>
</dbReference>
<dbReference type="EMBL" id="JBFOLJ010000016">
    <property type="protein sequence ID" value="KAL2468676.1"/>
    <property type="molecule type" value="Genomic_DNA"/>
</dbReference>
<reference evidence="3" key="1">
    <citation type="submission" date="2024-07" db="EMBL/GenBank/DDBJ databases">
        <title>Two chromosome-level genome assemblies of Korean endemic species Abeliophyllum distichum and Forsythia ovata (Oleaceae).</title>
        <authorList>
            <person name="Jang H."/>
        </authorList>
    </citation>
    <scope>NUCLEOTIDE SEQUENCE [LARGE SCALE GENOMIC DNA]</scope>
</reference>
<protein>
    <submittedName>
        <fullName evidence="2">F-box/kelch-repeat protein</fullName>
    </submittedName>
</protein>
<dbReference type="NCBIfam" id="TIGR01640">
    <property type="entry name" value="F_box_assoc_1"/>
    <property type="match status" value="1"/>
</dbReference>
<dbReference type="SMART" id="SM00256">
    <property type="entry name" value="FBOX"/>
    <property type="match status" value="1"/>
</dbReference>
<dbReference type="InterPro" id="IPR001810">
    <property type="entry name" value="F-box_dom"/>
</dbReference>
<gene>
    <name evidence="2" type="ORF">Fot_50252</name>
</gene>
<dbReference type="InterPro" id="IPR017451">
    <property type="entry name" value="F-box-assoc_interact_dom"/>
</dbReference>
<feature type="domain" description="F-box" evidence="1">
    <location>
        <begin position="3"/>
        <end position="54"/>
    </location>
</feature>
<dbReference type="Gene3D" id="1.20.1280.50">
    <property type="match status" value="1"/>
</dbReference>
<dbReference type="PROSITE" id="PS50181">
    <property type="entry name" value="FBOX"/>
    <property type="match status" value="1"/>
</dbReference>